<dbReference type="InterPro" id="IPR050950">
    <property type="entry name" value="HTH-type_LysR_regulators"/>
</dbReference>
<dbReference type="Pfam" id="PF00126">
    <property type="entry name" value="HTH_1"/>
    <property type="match status" value="1"/>
</dbReference>
<gene>
    <name evidence="6" type="ORF">DDK22_24620</name>
</gene>
<dbReference type="Proteomes" id="UP000253501">
    <property type="component" value="Unassembled WGS sequence"/>
</dbReference>
<dbReference type="PRINTS" id="PR00039">
    <property type="entry name" value="HTHLYSR"/>
</dbReference>
<keyword evidence="3" id="KW-0238">DNA-binding</keyword>
<evidence type="ECO:0000313" key="7">
    <source>
        <dbReference type="Proteomes" id="UP000253501"/>
    </source>
</evidence>
<dbReference type="RefSeq" id="WP_114134195.1">
    <property type="nucleotide sequence ID" value="NZ_CP068434.1"/>
</dbReference>
<comment type="caution">
    <text evidence="6">The sequence shown here is derived from an EMBL/GenBank/DDBJ whole genome shotgun (WGS) entry which is preliminary data.</text>
</comment>
<dbReference type="InterPro" id="IPR036390">
    <property type="entry name" value="WH_DNA-bd_sf"/>
</dbReference>
<dbReference type="PANTHER" id="PTHR30419">
    <property type="entry name" value="HTH-TYPE TRANSCRIPTIONAL REGULATOR YBHD"/>
    <property type="match status" value="1"/>
</dbReference>
<dbReference type="InterPro" id="IPR005119">
    <property type="entry name" value="LysR_subst-bd"/>
</dbReference>
<dbReference type="GO" id="GO:0003700">
    <property type="term" value="F:DNA-binding transcription factor activity"/>
    <property type="evidence" value="ECO:0007669"/>
    <property type="project" value="InterPro"/>
</dbReference>
<dbReference type="Gene3D" id="3.40.190.10">
    <property type="entry name" value="Periplasmic binding protein-like II"/>
    <property type="match status" value="2"/>
</dbReference>
<evidence type="ECO:0000256" key="2">
    <source>
        <dbReference type="ARBA" id="ARBA00023015"/>
    </source>
</evidence>
<dbReference type="Gene3D" id="1.10.10.10">
    <property type="entry name" value="Winged helix-like DNA-binding domain superfamily/Winged helix DNA-binding domain"/>
    <property type="match status" value="1"/>
</dbReference>
<evidence type="ECO:0000259" key="5">
    <source>
        <dbReference type="PROSITE" id="PS50931"/>
    </source>
</evidence>
<dbReference type="GO" id="GO:0003677">
    <property type="term" value="F:DNA binding"/>
    <property type="evidence" value="ECO:0007669"/>
    <property type="project" value="UniProtKB-KW"/>
</dbReference>
<dbReference type="InterPro" id="IPR036388">
    <property type="entry name" value="WH-like_DNA-bd_sf"/>
</dbReference>
<evidence type="ECO:0000256" key="4">
    <source>
        <dbReference type="ARBA" id="ARBA00023163"/>
    </source>
</evidence>
<evidence type="ECO:0000256" key="1">
    <source>
        <dbReference type="ARBA" id="ARBA00009437"/>
    </source>
</evidence>
<evidence type="ECO:0000313" key="6">
    <source>
        <dbReference type="EMBL" id="RCJ05754.1"/>
    </source>
</evidence>
<keyword evidence="2" id="KW-0805">Transcription regulation</keyword>
<dbReference type="InterPro" id="IPR000847">
    <property type="entry name" value="LysR_HTH_N"/>
</dbReference>
<feature type="domain" description="HTH lysR-type" evidence="5">
    <location>
        <begin position="1"/>
        <end position="60"/>
    </location>
</feature>
<dbReference type="EMBL" id="QDHA01000065">
    <property type="protein sequence ID" value="RCJ05754.1"/>
    <property type="molecule type" value="Genomic_DNA"/>
</dbReference>
<accession>A0A367PDW6</accession>
<keyword evidence="4" id="KW-0804">Transcription</keyword>
<protein>
    <submittedName>
        <fullName evidence="6">LysR family transcriptional regulator</fullName>
    </submittedName>
</protein>
<dbReference type="FunFam" id="1.10.10.10:FF:000001">
    <property type="entry name" value="LysR family transcriptional regulator"/>
    <property type="match status" value="1"/>
</dbReference>
<reference evidence="6 7" key="1">
    <citation type="submission" date="2018-04" db="EMBL/GenBank/DDBJ databases">
        <title>Cupriavidus necator CR12 genome sequencing and assembly.</title>
        <authorList>
            <person name="Ben Fekih I."/>
            <person name="Mazhar H.S."/>
            <person name="Bello S.K."/>
            <person name="Rensing C."/>
        </authorList>
    </citation>
    <scope>NUCLEOTIDE SEQUENCE [LARGE SCALE GENOMIC DNA]</scope>
    <source>
        <strain evidence="6 7">CR12</strain>
    </source>
</reference>
<dbReference type="PROSITE" id="PS50931">
    <property type="entry name" value="HTH_LYSR"/>
    <property type="match status" value="1"/>
</dbReference>
<sequence length="302" mass="32787">MDISTRDLRAFLALIEARNFTRAASVLALSQPAFSALIAALENHVGAKLFERSTRTITLTPEGKLFAEHAARLLAEINDAVGSVRDHASLKRGRTTVAVIPSLAGGWFPDILQSFARLHPNVSVVLRDEFSREAIAAARDGDADFAIATPAEPMMPGMRLAHFHADRFSVICPKGHPLATRRTLKPNDLLPYPFIAAPRGSVAMSRLAARIGPARLNVVHEVEHLHTMLGMVRAGVGISVAPNLALQALALRDQVAIPLDRSLTRDIYLVTREPPNFSAAAAALFDFIQDHPPDTAPRTRKC</sequence>
<dbReference type="AlphaFoldDB" id="A0A367PDW6"/>
<proteinExistence type="inferred from homology"/>
<dbReference type="Pfam" id="PF03466">
    <property type="entry name" value="LysR_substrate"/>
    <property type="match status" value="1"/>
</dbReference>
<dbReference type="SUPFAM" id="SSF46785">
    <property type="entry name" value="Winged helix' DNA-binding domain"/>
    <property type="match status" value="1"/>
</dbReference>
<organism evidence="6 7">
    <name type="scientific">Cupriavidus necator</name>
    <name type="common">Alcaligenes eutrophus</name>
    <name type="synonym">Ralstonia eutropha</name>
    <dbReference type="NCBI Taxonomy" id="106590"/>
    <lineage>
        <taxon>Bacteria</taxon>
        <taxon>Pseudomonadati</taxon>
        <taxon>Pseudomonadota</taxon>
        <taxon>Betaproteobacteria</taxon>
        <taxon>Burkholderiales</taxon>
        <taxon>Burkholderiaceae</taxon>
        <taxon>Cupriavidus</taxon>
    </lineage>
</organism>
<name>A0A367PDW6_CUPNE</name>
<dbReference type="GO" id="GO:0005829">
    <property type="term" value="C:cytosol"/>
    <property type="evidence" value="ECO:0007669"/>
    <property type="project" value="TreeGrafter"/>
</dbReference>
<evidence type="ECO:0000256" key="3">
    <source>
        <dbReference type="ARBA" id="ARBA00023125"/>
    </source>
</evidence>
<dbReference type="SUPFAM" id="SSF53850">
    <property type="entry name" value="Periplasmic binding protein-like II"/>
    <property type="match status" value="1"/>
</dbReference>
<dbReference type="PANTHER" id="PTHR30419:SF30">
    <property type="entry name" value="LYSR FAMILY TRANSCRIPTIONAL REGULATOR"/>
    <property type="match status" value="1"/>
</dbReference>
<comment type="similarity">
    <text evidence="1">Belongs to the LysR transcriptional regulatory family.</text>
</comment>